<dbReference type="Pfam" id="PF04552">
    <property type="entry name" value="Sigma54_DBD"/>
    <property type="match status" value="1"/>
</dbReference>
<dbReference type="EMBL" id="JAAIWK010000004">
    <property type="protein sequence ID" value="NEY19224.1"/>
    <property type="molecule type" value="Genomic_DNA"/>
</dbReference>
<evidence type="ECO:0000256" key="2">
    <source>
        <dbReference type="ARBA" id="ARBA00022478"/>
    </source>
</evidence>
<dbReference type="PROSITE" id="PS00718">
    <property type="entry name" value="SIGMA54_2"/>
    <property type="match status" value="1"/>
</dbReference>
<dbReference type="PRINTS" id="PR00045">
    <property type="entry name" value="SIGMA54FCT"/>
</dbReference>
<evidence type="ECO:0000256" key="5">
    <source>
        <dbReference type="ARBA" id="ARBA00023015"/>
    </source>
</evidence>
<dbReference type="PANTHER" id="PTHR32248">
    <property type="entry name" value="RNA POLYMERASE SIGMA-54 FACTOR"/>
    <property type="match status" value="1"/>
</dbReference>
<protein>
    <submittedName>
        <fullName evidence="11">RNA polymerase factor sigma-54</fullName>
    </submittedName>
</protein>
<dbReference type="GO" id="GO:0001216">
    <property type="term" value="F:DNA-binding transcription activator activity"/>
    <property type="evidence" value="ECO:0007669"/>
    <property type="project" value="InterPro"/>
</dbReference>
<dbReference type="GO" id="GO:0006352">
    <property type="term" value="P:DNA-templated transcription initiation"/>
    <property type="evidence" value="ECO:0007669"/>
    <property type="project" value="InterPro"/>
</dbReference>
<reference evidence="11 12" key="2">
    <citation type="submission" date="2020-03" db="EMBL/GenBank/DDBJ databases">
        <title>Bacillus aquiflavi sp. nov., isolated from yellow water of strong flavor Chinese baijiu in Yibin region of China.</title>
        <authorList>
            <person name="Xie J."/>
        </authorList>
    </citation>
    <scope>NUCLEOTIDE SEQUENCE [LARGE SCALE GENOMIC DNA]</scope>
    <source>
        <strain evidence="11 12">Gsoil 114</strain>
    </source>
</reference>
<keyword evidence="2" id="KW-0240">DNA-directed RNA polymerase</keyword>
<evidence type="ECO:0000256" key="3">
    <source>
        <dbReference type="ARBA" id="ARBA00022679"/>
    </source>
</evidence>
<comment type="caution">
    <text evidence="11">The sequence shown here is derived from an EMBL/GenBank/DDBJ whole genome shotgun (WGS) entry which is preliminary data.</text>
</comment>
<comment type="similarity">
    <text evidence="1">Belongs to the sigma-54 factor family.</text>
</comment>
<dbReference type="GO" id="GO:0016987">
    <property type="term" value="F:sigma factor activity"/>
    <property type="evidence" value="ECO:0007669"/>
    <property type="project" value="UniProtKB-KW"/>
</dbReference>
<dbReference type="GO" id="GO:0003677">
    <property type="term" value="F:DNA binding"/>
    <property type="evidence" value="ECO:0007669"/>
    <property type="project" value="UniProtKB-KW"/>
</dbReference>
<dbReference type="Gene3D" id="1.10.10.60">
    <property type="entry name" value="Homeodomain-like"/>
    <property type="match status" value="1"/>
</dbReference>
<feature type="domain" description="RNA polymerase sigma factor 54 DNA-binding" evidence="9">
    <location>
        <begin position="282"/>
        <end position="443"/>
    </location>
</feature>
<organism evidence="11 12">
    <name type="scientific">Heyndrickxia ginsengihumi</name>
    <dbReference type="NCBI Taxonomy" id="363870"/>
    <lineage>
        <taxon>Bacteria</taxon>
        <taxon>Bacillati</taxon>
        <taxon>Bacillota</taxon>
        <taxon>Bacilli</taxon>
        <taxon>Bacillales</taxon>
        <taxon>Bacillaceae</taxon>
        <taxon>Heyndrickxia</taxon>
    </lineage>
</organism>
<dbReference type="Pfam" id="PF04963">
    <property type="entry name" value="Sigma54_CBD"/>
    <property type="match status" value="1"/>
</dbReference>
<dbReference type="GO" id="GO:0016779">
    <property type="term" value="F:nucleotidyltransferase activity"/>
    <property type="evidence" value="ECO:0007669"/>
    <property type="project" value="UniProtKB-KW"/>
</dbReference>
<dbReference type="PANTHER" id="PTHR32248:SF4">
    <property type="entry name" value="RNA POLYMERASE SIGMA-54 FACTOR"/>
    <property type="match status" value="1"/>
</dbReference>
<gene>
    <name evidence="11" type="primary">rpoN</name>
    <name evidence="11" type="ORF">G4D61_04485</name>
</gene>
<reference evidence="11 12" key="1">
    <citation type="submission" date="2020-02" db="EMBL/GenBank/DDBJ databases">
        <authorList>
            <person name="Feng H."/>
        </authorList>
    </citation>
    <scope>NUCLEOTIDE SEQUENCE [LARGE SCALE GENOMIC DNA]</scope>
    <source>
        <strain evidence="11 12">Gsoil 114</strain>
    </source>
</reference>
<keyword evidence="5" id="KW-0805">Transcription regulation</keyword>
<accession>A0A6M0P3D1</accession>
<evidence type="ECO:0000259" key="10">
    <source>
        <dbReference type="Pfam" id="PF04963"/>
    </source>
</evidence>
<proteinExistence type="inferred from homology"/>
<sequence>MDIQVGLWQKQSMKLAMTQDLKQAIEMLQFSSQELTSFLEEKAEENPLIELSNTHMKLVDSRFSSMNKKKKSKDNQDKLWIEQIADRTDSLEDHLFMQLDLKTLPQNMAKIIHLYIHHLDENGYLNISVETAAKQAKVSTEEAQEGLEILQMLDPAGIGARSLQECLLIQISRDAKAPAIASEVIEHHFLEFADKKWKHIAKAINVPIQDIQKVSDYIQTLNPRPAAPFINDLPQYITPDLMVKYHNGELELYLVEHAVPRIGLNEDYTSMMSASQDEQVSQFLKEKVQEYRWIQKSIQSRKETLLKIGNILLEKQHDFFLYGKGQLKPLTMKEVSEMIDMHESTVSRAVREKYIQTPFGTFPLKSFFSNALPIHTETGEDSASSTQIKTAISDLIAKEDKKKPLSDQAIVNLLNQEGYAISRRTVAKYREQLNIPSSAKRKRYDD</sequence>
<evidence type="ECO:0000313" key="11">
    <source>
        <dbReference type="EMBL" id="NEY19224.1"/>
    </source>
</evidence>
<keyword evidence="4" id="KW-0548">Nucleotidyltransferase</keyword>
<dbReference type="Gene3D" id="1.10.10.1330">
    <property type="entry name" value="RNA polymerase sigma-54 factor, core-binding domain"/>
    <property type="match status" value="1"/>
</dbReference>
<dbReference type="PROSITE" id="PS50044">
    <property type="entry name" value="SIGMA54_3"/>
    <property type="match status" value="1"/>
</dbReference>
<dbReference type="RefSeq" id="WP_025727124.1">
    <property type="nucleotide sequence ID" value="NZ_JAAIWK010000004.1"/>
</dbReference>
<keyword evidence="12" id="KW-1185">Reference proteome</keyword>
<evidence type="ECO:0000259" key="9">
    <source>
        <dbReference type="Pfam" id="PF04552"/>
    </source>
</evidence>
<evidence type="ECO:0000256" key="7">
    <source>
        <dbReference type="ARBA" id="ARBA00023125"/>
    </source>
</evidence>
<evidence type="ECO:0000256" key="1">
    <source>
        <dbReference type="ARBA" id="ARBA00008798"/>
    </source>
</evidence>
<dbReference type="InterPro" id="IPR000394">
    <property type="entry name" value="RNA_pol_sigma_54"/>
</dbReference>
<keyword evidence="6" id="KW-0731">Sigma factor</keyword>
<dbReference type="Pfam" id="PF00309">
    <property type="entry name" value="Sigma54_AID"/>
    <property type="match status" value="1"/>
</dbReference>
<evidence type="ECO:0000256" key="8">
    <source>
        <dbReference type="ARBA" id="ARBA00023163"/>
    </source>
</evidence>
<evidence type="ECO:0000256" key="6">
    <source>
        <dbReference type="ARBA" id="ARBA00023082"/>
    </source>
</evidence>
<dbReference type="InterPro" id="IPR007634">
    <property type="entry name" value="RNA_pol_sigma_54_DNA-bd"/>
</dbReference>
<dbReference type="Proteomes" id="UP000476934">
    <property type="component" value="Unassembled WGS sequence"/>
</dbReference>
<keyword evidence="7" id="KW-0238">DNA-binding</keyword>
<keyword evidence="8" id="KW-0804">Transcription</keyword>
<feature type="domain" description="RNA polymerase sigma factor 54 core-binding" evidence="10">
    <location>
        <begin position="81"/>
        <end position="268"/>
    </location>
</feature>
<keyword evidence="3" id="KW-0808">Transferase</keyword>
<dbReference type="InterPro" id="IPR007046">
    <property type="entry name" value="RNA_pol_sigma_54_core-bd"/>
</dbReference>
<evidence type="ECO:0000256" key="4">
    <source>
        <dbReference type="ARBA" id="ARBA00022695"/>
    </source>
</evidence>
<dbReference type="PIRSF" id="PIRSF000774">
    <property type="entry name" value="RpoN"/>
    <property type="match status" value="1"/>
</dbReference>
<name>A0A6M0P3D1_9BACI</name>
<dbReference type="GO" id="GO:0000428">
    <property type="term" value="C:DNA-directed RNA polymerase complex"/>
    <property type="evidence" value="ECO:0007669"/>
    <property type="project" value="UniProtKB-KW"/>
</dbReference>
<dbReference type="AlphaFoldDB" id="A0A6M0P3D1"/>
<evidence type="ECO:0000313" key="12">
    <source>
        <dbReference type="Proteomes" id="UP000476934"/>
    </source>
</evidence>
<dbReference type="InterPro" id="IPR038709">
    <property type="entry name" value="RpoN_core-bd_sf"/>
</dbReference>
<dbReference type="NCBIfam" id="TIGR02395">
    <property type="entry name" value="rpoN_sigma"/>
    <property type="match status" value="1"/>
</dbReference>